<evidence type="ECO:0000256" key="1">
    <source>
        <dbReference type="SAM" id="Phobius"/>
    </source>
</evidence>
<proteinExistence type="predicted"/>
<sequence length="172" mass="18400">MAELTLWRAGGAKNPAIGLFFTAIVVALLLVGAIPAAAETGHGEAREGLETLALVSASGTHEFSVEVMRTGPQRERGLMFRRFLPQDRGMLFIFEAERPVAMWMKNTYLPLDMIFIGKTGRVVGLAENAEPLSEKIIPSGAPAYGVLEVNAGAAAKIGLKIGDTVRYPAFGK</sequence>
<dbReference type="InterPro" id="IPR003795">
    <property type="entry name" value="DUF192"/>
</dbReference>
<protein>
    <submittedName>
        <fullName evidence="2">DUF192 domain-containing protein</fullName>
    </submittedName>
</protein>
<accession>A0ABZ0HQ29</accession>
<evidence type="ECO:0000313" key="2">
    <source>
        <dbReference type="EMBL" id="WOJ89397.1"/>
    </source>
</evidence>
<keyword evidence="1" id="KW-0812">Transmembrane</keyword>
<dbReference type="Proteomes" id="UP001626536">
    <property type="component" value="Chromosome"/>
</dbReference>
<feature type="transmembrane region" description="Helical" evidence="1">
    <location>
        <begin position="16"/>
        <end position="38"/>
    </location>
</feature>
<dbReference type="EMBL" id="CP136862">
    <property type="protein sequence ID" value="WOJ89397.1"/>
    <property type="molecule type" value="Genomic_DNA"/>
</dbReference>
<dbReference type="Gene3D" id="2.60.120.1140">
    <property type="entry name" value="Protein of unknown function DUF192"/>
    <property type="match status" value="1"/>
</dbReference>
<dbReference type="InterPro" id="IPR038695">
    <property type="entry name" value="Saro_0823-like_sf"/>
</dbReference>
<gene>
    <name evidence="2" type="ORF">RZS28_16600</name>
</gene>
<reference evidence="2 3" key="1">
    <citation type="submission" date="2023-10" db="EMBL/GenBank/DDBJ databases">
        <title>Novel methanotroph of the genus Methylocapsa from a subarctic wetland.</title>
        <authorList>
            <person name="Belova S.E."/>
            <person name="Oshkin I.Y."/>
            <person name="Miroshnikov K."/>
            <person name="Dedysh S.N."/>
        </authorList>
    </citation>
    <scope>NUCLEOTIDE SEQUENCE [LARGE SCALE GENOMIC DNA]</scope>
    <source>
        <strain evidence="2 3">RX1</strain>
    </source>
</reference>
<dbReference type="Pfam" id="PF02643">
    <property type="entry name" value="DUF192"/>
    <property type="match status" value="1"/>
</dbReference>
<keyword evidence="1" id="KW-0472">Membrane</keyword>
<dbReference type="PANTHER" id="PTHR37953">
    <property type="entry name" value="UPF0127 PROTEIN MJ1496"/>
    <property type="match status" value="1"/>
</dbReference>
<organism evidence="2 3">
    <name type="scientific">Methylocapsa polymorpha</name>
    <dbReference type="NCBI Taxonomy" id="3080828"/>
    <lineage>
        <taxon>Bacteria</taxon>
        <taxon>Pseudomonadati</taxon>
        <taxon>Pseudomonadota</taxon>
        <taxon>Alphaproteobacteria</taxon>
        <taxon>Hyphomicrobiales</taxon>
        <taxon>Beijerinckiaceae</taxon>
        <taxon>Methylocapsa</taxon>
    </lineage>
</organism>
<dbReference type="PANTHER" id="PTHR37953:SF1">
    <property type="entry name" value="UPF0127 PROTEIN MJ1496"/>
    <property type="match status" value="1"/>
</dbReference>
<keyword evidence="3" id="KW-1185">Reference proteome</keyword>
<keyword evidence="1" id="KW-1133">Transmembrane helix</keyword>
<name>A0ABZ0HQ29_9HYPH</name>
<evidence type="ECO:0000313" key="3">
    <source>
        <dbReference type="Proteomes" id="UP001626536"/>
    </source>
</evidence>